<feature type="transmembrane region" description="Helical" evidence="6">
    <location>
        <begin position="227"/>
        <end position="248"/>
    </location>
</feature>
<feature type="transmembrane region" description="Helical" evidence="6">
    <location>
        <begin position="12"/>
        <end position="34"/>
    </location>
</feature>
<sequence length="433" mass="49106">MLKSLKSALFKKSIIVLSIKVLGVILQFAAIFIITNNASEALFGKFSFMSYVLILFGAICLLGMNNSFLQFTGKLQAQNSFDKVVSLYKRMLIILLVNFLAITVLYLFLSECIKIPYFQDLEIKNIFNKVIIVLFPYTISILNFQVLRGLNLLYISEISSNILRFGSLMILGVILLFIKDFSYLLDGYIFIFYLISLITTIIIILQLRIVKLKEASKKIRYLEIIKVSFPMSFSLITLLMMQSFDIFILEKYWSFEKVAYYGAAVKITTGIGLILTTINAVIAPDISKLYFLKEYDSLKKLIVKSTMLNFYLTVPAIVFIYIFSEKILALFGGSYILANTALIVMIVAQMFNAFCGSVGVYLNMTGRQKAYLFILIIALGINIVLNILFIPKYGMAGAAISTGISMVFWNLTGVIYIYRKDKVGVFIFSKYLK</sequence>
<feature type="transmembrane region" description="Helical" evidence="6">
    <location>
        <begin position="396"/>
        <end position="418"/>
    </location>
</feature>
<evidence type="ECO:0000256" key="5">
    <source>
        <dbReference type="ARBA" id="ARBA00023136"/>
    </source>
</evidence>
<evidence type="ECO:0000256" key="2">
    <source>
        <dbReference type="ARBA" id="ARBA00022475"/>
    </source>
</evidence>
<keyword evidence="8" id="KW-1185">Reference proteome</keyword>
<feature type="transmembrane region" description="Helical" evidence="6">
    <location>
        <begin position="162"/>
        <end position="181"/>
    </location>
</feature>
<dbReference type="EMBL" id="BAABJH010000001">
    <property type="protein sequence ID" value="GAA4891348.1"/>
    <property type="molecule type" value="Genomic_DNA"/>
</dbReference>
<dbReference type="PANTHER" id="PTHR30250:SF11">
    <property type="entry name" value="O-ANTIGEN TRANSPORTER-RELATED"/>
    <property type="match status" value="1"/>
</dbReference>
<name>A0ABP9F0Q1_9FLAO</name>
<dbReference type="PANTHER" id="PTHR30250">
    <property type="entry name" value="PST FAMILY PREDICTED COLANIC ACID TRANSPORTER"/>
    <property type="match status" value="1"/>
</dbReference>
<accession>A0ABP9F0Q1</accession>
<proteinExistence type="predicted"/>
<feature type="transmembrane region" description="Helical" evidence="6">
    <location>
        <begin position="46"/>
        <end position="69"/>
    </location>
</feature>
<evidence type="ECO:0000256" key="6">
    <source>
        <dbReference type="SAM" id="Phobius"/>
    </source>
</evidence>
<comment type="subcellular location">
    <subcellularLocation>
        <location evidence="1">Cell membrane</location>
        <topology evidence="1">Multi-pass membrane protein</topology>
    </subcellularLocation>
</comment>
<keyword evidence="5 6" id="KW-0472">Membrane</keyword>
<feature type="transmembrane region" description="Helical" evidence="6">
    <location>
        <begin position="301"/>
        <end position="323"/>
    </location>
</feature>
<dbReference type="InterPro" id="IPR002528">
    <property type="entry name" value="MATE_fam"/>
</dbReference>
<evidence type="ECO:0000313" key="7">
    <source>
        <dbReference type="EMBL" id="GAA4891348.1"/>
    </source>
</evidence>
<keyword evidence="4 6" id="KW-1133">Transmembrane helix</keyword>
<protein>
    <submittedName>
        <fullName evidence="7">Flippase</fullName>
    </submittedName>
</protein>
<dbReference type="Pfam" id="PF01554">
    <property type="entry name" value="MatE"/>
    <property type="match status" value="1"/>
</dbReference>
<reference evidence="8" key="1">
    <citation type="journal article" date="2019" name="Int. J. Syst. Evol. Microbiol.">
        <title>The Global Catalogue of Microorganisms (GCM) 10K type strain sequencing project: providing services to taxonomists for standard genome sequencing and annotation.</title>
        <authorList>
            <consortium name="The Broad Institute Genomics Platform"/>
            <consortium name="The Broad Institute Genome Sequencing Center for Infectious Disease"/>
            <person name="Wu L."/>
            <person name="Ma J."/>
        </authorList>
    </citation>
    <scope>NUCLEOTIDE SEQUENCE [LARGE SCALE GENOMIC DNA]</scope>
    <source>
        <strain evidence="8">JCM 18274</strain>
    </source>
</reference>
<feature type="transmembrane region" description="Helical" evidence="6">
    <location>
        <begin position="187"/>
        <end position="207"/>
    </location>
</feature>
<feature type="transmembrane region" description="Helical" evidence="6">
    <location>
        <begin position="260"/>
        <end position="281"/>
    </location>
</feature>
<feature type="transmembrane region" description="Helical" evidence="6">
    <location>
        <begin position="335"/>
        <end position="363"/>
    </location>
</feature>
<gene>
    <name evidence="7" type="ORF">GCM10023311_14630</name>
</gene>
<organism evidence="7 8">
    <name type="scientific">Flaviramulus aquimarinus</name>
    <dbReference type="NCBI Taxonomy" id="1170456"/>
    <lineage>
        <taxon>Bacteria</taxon>
        <taxon>Pseudomonadati</taxon>
        <taxon>Bacteroidota</taxon>
        <taxon>Flavobacteriia</taxon>
        <taxon>Flavobacteriales</taxon>
        <taxon>Flavobacteriaceae</taxon>
        <taxon>Flaviramulus</taxon>
    </lineage>
</organism>
<feature type="transmembrane region" description="Helical" evidence="6">
    <location>
        <begin position="129"/>
        <end position="150"/>
    </location>
</feature>
<dbReference type="RefSeq" id="WP_345273450.1">
    <property type="nucleotide sequence ID" value="NZ_BAABJH010000001.1"/>
</dbReference>
<dbReference type="InterPro" id="IPR050833">
    <property type="entry name" value="Poly_Biosynth_Transport"/>
</dbReference>
<feature type="transmembrane region" description="Helical" evidence="6">
    <location>
        <begin position="370"/>
        <end position="390"/>
    </location>
</feature>
<evidence type="ECO:0000256" key="1">
    <source>
        <dbReference type="ARBA" id="ARBA00004651"/>
    </source>
</evidence>
<evidence type="ECO:0000313" key="8">
    <source>
        <dbReference type="Proteomes" id="UP001500433"/>
    </source>
</evidence>
<keyword evidence="3 6" id="KW-0812">Transmembrane</keyword>
<feature type="transmembrane region" description="Helical" evidence="6">
    <location>
        <begin position="90"/>
        <end position="109"/>
    </location>
</feature>
<evidence type="ECO:0000256" key="3">
    <source>
        <dbReference type="ARBA" id="ARBA00022692"/>
    </source>
</evidence>
<comment type="caution">
    <text evidence="7">The sequence shown here is derived from an EMBL/GenBank/DDBJ whole genome shotgun (WGS) entry which is preliminary data.</text>
</comment>
<dbReference type="Proteomes" id="UP001500433">
    <property type="component" value="Unassembled WGS sequence"/>
</dbReference>
<keyword evidence="2" id="KW-1003">Cell membrane</keyword>
<evidence type="ECO:0000256" key="4">
    <source>
        <dbReference type="ARBA" id="ARBA00022989"/>
    </source>
</evidence>